<evidence type="ECO:0000313" key="5">
    <source>
        <dbReference type="Proteomes" id="UP001157418"/>
    </source>
</evidence>
<sequence>MISLRRAMNRSLIEAAWNRDVNELLKRIENNPFMIHALAWEGSETPLHVACFAGHVNFVSTIINLRQDFSRELNQDGKDRKIPLRLVVVKGKVEVVRELLLASLDSVDCMTARFETSLQLAVKNNQFEAFQVLIQHLKQVNKEDLLNSKDIHDNTALHLFVSMKQYEEKIELNSLNYRGLTPLDMLLMFQSEAGDREIMEILVQAGALNNQHSRRGEESSERFTYWDWFTCCVLYMLVSAVVIGLVPCSQLDPDTLSPLLLLVME</sequence>
<keyword evidence="1" id="KW-0677">Repeat</keyword>
<protein>
    <recommendedName>
        <fullName evidence="6">PGG domain-containing protein</fullName>
    </recommendedName>
</protein>
<keyword evidence="3" id="KW-1133">Transmembrane helix</keyword>
<dbReference type="Gene3D" id="1.25.40.20">
    <property type="entry name" value="Ankyrin repeat-containing domain"/>
    <property type="match status" value="1"/>
</dbReference>
<dbReference type="InterPro" id="IPR036770">
    <property type="entry name" value="Ankyrin_rpt-contain_sf"/>
</dbReference>
<dbReference type="EMBL" id="CAKMRJ010005412">
    <property type="protein sequence ID" value="CAH1441076.1"/>
    <property type="molecule type" value="Genomic_DNA"/>
</dbReference>
<dbReference type="SMART" id="SM00248">
    <property type="entry name" value="ANK"/>
    <property type="match status" value="4"/>
</dbReference>
<dbReference type="Pfam" id="PF00023">
    <property type="entry name" value="Ank"/>
    <property type="match status" value="1"/>
</dbReference>
<dbReference type="PANTHER" id="PTHR24186:SF56">
    <property type="entry name" value="PGG DOMAIN-CONTAINING PROTEIN"/>
    <property type="match status" value="1"/>
</dbReference>
<feature type="transmembrane region" description="Helical" evidence="3">
    <location>
        <begin position="225"/>
        <end position="246"/>
    </location>
</feature>
<dbReference type="SUPFAM" id="SSF48403">
    <property type="entry name" value="Ankyrin repeat"/>
    <property type="match status" value="1"/>
</dbReference>
<name>A0AAU9NTM1_9ASTR</name>
<keyword evidence="2" id="KW-0040">ANK repeat</keyword>
<accession>A0AAU9NTM1</accession>
<reference evidence="4 5" key="1">
    <citation type="submission" date="2022-01" db="EMBL/GenBank/DDBJ databases">
        <authorList>
            <person name="Xiong W."/>
            <person name="Schranz E."/>
        </authorList>
    </citation>
    <scope>NUCLEOTIDE SEQUENCE [LARGE SCALE GENOMIC DNA]</scope>
</reference>
<keyword evidence="5" id="KW-1185">Reference proteome</keyword>
<evidence type="ECO:0000256" key="1">
    <source>
        <dbReference type="ARBA" id="ARBA00022737"/>
    </source>
</evidence>
<keyword evidence="3" id="KW-0812">Transmembrane</keyword>
<evidence type="ECO:0000256" key="3">
    <source>
        <dbReference type="SAM" id="Phobius"/>
    </source>
</evidence>
<keyword evidence="3" id="KW-0472">Membrane</keyword>
<dbReference type="Proteomes" id="UP001157418">
    <property type="component" value="Unassembled WGS sequence"/>
</dbReference>
<evidence type="ECO:0008006" key="6">
    <source>
        <dbReference type="Google" id="ProtNLM"/>
    </source>
</evidence>
<proteinExistence type="predicted"/>
<comment type="caution">
    <text evidence="4">The sequence shown here is derived from an EMBL/GenBank/DDBJ whole genome shotgun (WGS) entry which is preliminary data.</text>
</comment>
<dbReference type="AlphaFoldDB" id="A0AAU9NTM1"/>
<gene>
    <name evidence="4" type="ORF">LVIROSA_LOCUS27165</name>
</gene>
<dbReference type="PANTHER" id="PTHR24186">
    <property type="entry name" value="PROTEIN PHOSPHATASE 1 REGULATORY SUBUNIT"/>
    <property type="match status" value="1"/>
</dbReference>
<dbReference type="InterPro" id="IPR002110">
    <property type="entry name" value="Ankyrin_rpt"/>
</dbReference>
<dbReference type="GO" id="GO:0005886">
    <property type="term" value="C:plasma membrane"/>
    <property type="evidence" value="ECO:0007669"/>
    <property type="project" value="TreeGrafter"/>
</dbReference>
<evidence type="ECO:0000256" key="2">
    <source>
        <dbReference type="ARBA" id="ARBA00023043"/>
    </source>
</evidence>
<evidence type="ECO:0000313" key="4">
    <source>
        <dbReference type="EMBL" id="CAH1441076.1"/>
    </source>
</evidence>
<organism evidence="4 5">
    <name type="scientific">Lactuca virosa</name>
    <dbReference type="NCBI Taxonomy" id="75947"/>
    <lineage>
        <taxon>Eukaryota</taxon>
        <taxon>Viridiplantae</taxon>
        <taxon>Streptophyta</taxon>
        <taxon>Embryophyta</taxon>
        <taxon>Tracheophyta</taxon>
        <taxon>Spermatophyta</taxon>
        <taxon>Magnoliopsida</taxon>
        <taxon>eudicotyledons</taxon>
        <taxon>Gunneridae</taxon>
        <taxon>Pentapetalae</taxon>
        <taxon>asterids</taxon>
        <taxon>campanulids</taxon>
        <taxon>Asterales</taxon>
        <taxon>Asteraceae</taxon>
        <taxon>Cichorioideae</taxon>
        <taxon>Cichorieae</taxon>
        <taxon>Lactucinae</taxon>
        <taxon>Lactuca</taxon>
    </lineage>
</organism>